<evidence type="ECO:0008006" key="4">
    <source>
        <dbReference type="Google" id="ProtNLM"/>
    </source>
</evidence>
<keyword evidence="3" id="KW-1185">Reference proteome</keyword>
<dbReference type="Proteomes" id="UP000276133">
    <property type="component" value="Unassembled WGS sequence"/>
</dbReference>
<gene>
    <name evidence="2" type="ORF">BpHYR1_037152</name>
</gene>
<evidence type="ECO:0000313" key="3">
    <source>
        <dbReference type="Proteomes" id="UP000276133"/>
    </source>
</evidence>
<name>A0A3M7TAE0_BRAPC</name>
<feature type="signal peptide" evidence="1">
    <location>
        <begin position="1"/>
        <end position="21"/>
    </location>
</feature>
<accession>A0A3M7TAE0</accession>
<keyword evidence="1" id="KW-0732">Signal</keyword>
<protein>
    <recommendedName>
        <fullName evidence="4">Lipoprotein</fullName>
    </recommendedName>
</protein>
<dbReference type="EMBL" id="REGN01000034">
    <property type="protein sequence ID" value="RNA45052.1"/>
    <property type="molecule type" value="Genomic_DNA"/>
</dbReference>
<comment type="caution">
    <text evidence="2">The sequence shown here is derived from an EMBL/GenBank/DDBJ whole genome shotgun (WGS) entry which is preliminary data.</text>
</comment>
<feature type="chain" id="PRO_5018223349" description="Lipoprotein" evidence="1">
    <location>
        <begin position="22"/>
        <end position="68"/>
    </location>
</feature>
<evidence type="ECO:0000256" key="1">
    <source>
        <dbReference type="SAM" id="SignalP"/>
    </source>
</evidence>
<dbReference type="AlphaFoldDB" id="A0A3M7TAE0"/>
<evidence type="ECO:0000313" key="2">
    <source>
        <dbReference type="EMBL" id="RNA45052.1"/>
    </source>
</evidence>
<proteinExistence type="predicted"/>
<organism evidence="2 3">
    <name type="scientific">Brachionus plicatilis</name>
    <name type="common">Marine rotifer</name>
    <name type="synonym">Brachionus muelleri</name>
    <dbReference type="NCBI Taxonomy" id="10195"/>
    <lineage>
        <taxon>Eukaryota</taxon>
        <taxon>Metazoa</taxon>
        <taxon>Spiralia</taxon>
        <taxon>Gnathifera</taxon>
        <taxon>Rotifera</taxon>
        <taxon>Eurotatoria</taxon>
        <taxon>Monogononta</taxon>
        <taxon>Pseudotrocha</taxon>
        <taxon>Ploima</taxon>
        <taxon>Brachionidae</taxon>
        <taxon>Brachionus</taxon>
    </lineage>
</organism>
<reference evidence="2 3" key="1">
    <citation type="journal article" date="2018" name="Sci. Rep.">
        <title>Genomic signatures of local adaptation to the degree of environmental predictability in rotifers.</title>
        <authorList>
            <person name="Franch-Gras L."/>
            <person name="Hahn C."/>
            <person name="Garcia-Roger E.M."/>
            <person name="Carmona M.J."/>
            <person name="Serra M."/>
            <person name="Gomez A."/>
        </authorList>
    </citation>
    <scope>NUCLEOTIDE SEQUENCE [LARGE SCALE GENOMIC DNA]</scope>
    <source>
        <strain evidence="2">HYR1</strain>
    </source>
</reference>
<sequence length="68" mass="8215">MKKMSSSMLLIILVFHIVVFCDKKKYRDYKKVFTSGQNNKVAKFKDKKQNFLKIYPEHKKDSSFRHDK</sequence>